<dbReference type="Proteomes" id="UP001172673">
    <property type="component" value="Unassembled WGS sequence"/>
</dbReference>
<evidence type="ECO:0000313" key="2">
    <source>
        <dbReference type="EMBL" id="KAJ9616677.1"/>
    </source>
</evidence>
<feature type="transmembrane region" description="Helical" evidence="1">
    <location>
        <begin position="72"/>
        <end position="97"/>
    </location>
</feature>
<organism evidence="2 3">
    <name type="scientific">Cladophialophora chaetospira</name>
    <dbReference type="NCBI Taxonomy" id="386627"/>
    <lineage>
        <taxon>Eukaryota</taxon>
        <taxon>Fungi</taxon>
        <taxon>Dikarya</taxon>
        <taxon>Ascomycota</taxon>
        <taxon>Pezizomycotina</taxon>
        <taxon>Eurotiomycetes</taxon>
        <taxon>Chaetothyriomycetidae</taxon>
        <taxon>Chaetothyriales</taxon>
        <taxon>Herpotrichiellaceae</taxon>
        <taxon>Cladophialophora</taxon>
    </lineage>
</organism>
<feature type="transmembrane region" description="Helical" evidence="1">
    <location>
        <begin position="252"/>
        <end position="272"/>
    </location>
</feature>
<reference evidence="2" key="1">
    <citation type="submission" date="2022-10" db="EMBL/GenBank/DDBJ databases">
        <title>Culturing micro-colonial fungi from biological soil crusts in the Mojave desert and describing Neophaeococcomyces mojavensis, and introducing the new genera and species Taxawa tesnikishii.</title>
        <authorList>
            <person name="Kurbessoian T."/>
            <person name="Stajich J.E."/>
        </authorList>
    </citation>
    <scope>NUCLEOTIDE SEQUENCE</scope>
    <source>
        <strain evidence="2">TK_41</strain>
    </source>
</reference>
<feature type="transmembrane region" description="Helical" evidence="1">
    <location>
        <begin position="167"/>
        <end position="188"/>
    </location>
</feature>
<feature type="transmembrane region" description="Helical" evidence="1">
    <location>
        <begin position="127"/>
        <end position="147"/>
    </location>
</feature>
<comment type="caution">
    <text evidence="2">The sequence shown here is derived from an EMBL/GenBank/DDBJ whole genome shotgun (WGS) entry which is preliminary data.</text>
</comment>
<dbReference type="EMBL" id="JAPDRK010000001">
    <property type="protein sequence ID" value="KAJ9616677.1"/>
    <property type="molecule type" value="Genomic_DNA"/>
</dbReference>
<name>A0AA39CQA5_9EURO</name>
<sequence>MSDGTEYQSSGVASASFPAYFDRSSSTRLLCIVGLMFSWLCAITCIVVGSLAKGGSWTIELYGEPAKDLIVLAQNIIITICNESLGYIHSVSLRWALLREGRLEFNSNLRLLNKSCSLGPNAWYSNLLMSCGIIVTYGSSSLTFLSYDTIHYPAATCDVYELLGNSLIVLGSSLAVQSCIATWTIWYWHDWPTWSSNVMDVAAACLCHEHHLLSYGPGRSIRGVGDSPGTVRPKFPSHRQPSAFSCHKQIRCVLYALWAAVFLCCIWFAVLASCAGHGQWTSGLLRDPSYWSLFPDLDLPSAFILLIDCDSCEYHPAYKADRFTARDFAWLIVLLCTLQSLVTFTLHVAELLVNCCRDEHKWRLASRPKGGRRTSNALVALLTSYQALTLFCLKPFAHWIYSLSFFVDIINGVSFFAPQILYLIATIILLAGFATFLALRRYHGAQPVAFGHLQTLVDLIDVWPERDDRLCWGDKGTLQVQEDDAAQEDGHVVRRAGTDWKPLPPIDFDKMYL</sequence>
<accession>A0AA39CQA5</accession>
<proteinExistence type="predicted"/>
<feature type="transmembrane region" description="Helical" evidence="1">
    <location>
        <begin position="377"/>
        <end position="400"/>
    </location>
</feature>
<dbReference type="AlphaFoldDB" id="A0AA39CQA5"/>
<keyword evidence="1" id="KW-0812">Transmembrane</keyword>
<feature type="transmembrane region" description="Helical" evidence="1">
    <location>
        <begin position="328"/>
        <end position="356"/>
    </location>
</feature>
<protein>
    <submittedName>
        <fullName evidence="2">Uncharacterized protein</fullName>
    </submittedName>
</protein>
<evidence type="ECO:0000256" key="1">
    <source>
        <dbReference type="SAM" id="Phobius"/>
    </source>
</evidence>
<gene>
    <name evidence="2" type="ORF">H2200_000396</name>
</gene>
<feature type="transmembrane region" description="Helical" evidence="1">
    <location>
        <begin position="29"/>
        <end position="52"/>
    </location>
</feature>
<evidence type="ECO:0000313" key="3">
    <source>
        <dbReference type="Proteomes" id="UP001172673"/>
    </source>
</evidence>
<keyword evidence="1" id="KW-0472">Membrane</keyword>
<keyword evidence="3" id="KW-1185">Reference proteome</keyword>
<keyword evidence="1" id="KW-1133">Transmembrane helix</keyword>
<feature type="transmembrane region" description="Helical" evidence="1">
    <location>
        <begin position="420"/>
        <end position="439"/>
    </location>
</feature>